<feature type="transmembrane region" description="Helical" evidence="9">
    <location>
        <begin position="35"/>
        <end position="56"/>
    </location>
</feature>
<evidence type="ECO:0000256" key="7">
    <source>
        <dbReference type="ARBA" id="ARBA00023136"/>
    </source>
</evidence>
<feature type="transmembrane region" description="Helical" evidence="9">
    <location>
        <begin position="221"/>
        <end position="245"/>
    </location>
</feature>
<proteinExistence type="predicted"/>
<evidence type="ECO:0000256" key="9">
    <source>
        <dbReference type="SAM" id="Phobius"/>
    </source>
</evidence>
<evidence type="ECO:0000256" key="8">
    <source>
        <dbReference type="PIRNR" id="PIRNR006351"/>
    </source>
</evidence>
<protein>
    <recommendedName>
        <fullName evidence="8">Permease IIC component</fullName>
    </recommendedName>
</protein>
<feature type="transmembrane region" description="Helical" evidence="9">
    <location>
        <begin position="389"/>
        <end position="414"/>
    </location>
</feature>
<evidence type="ECO:0000256" key="3">
    <source>
        <dbReference type="ARBA" id="ARBA00022475"/>
    </source>
</evidence>
<evidence type="ECO:0000256" key="6">
    <source>
        <dbReference type="ARBA" id="ARBA00022989"/>
    </source>
</evidence>
<name>A0ABY5I1M7_9FIRM</name>
<dbReference type="PANTHER" id="PTHR33989:SF4">
    <property type="entry name" value="PTS SYSTEM N,N'-DIACETYLCHITOBIOSE-SPECIFIC EIIC COMPONENT"/>
    <property type="match status" value="1"/>
</dbReference>
<dbReference type="InterPro" id="IPR051088">
    <property type="entry name" value="PTS_Sugar-EIIC/EIIB"/>
</dbReference>
<dbReference type="RefSeq" id="WP_290137984.1">
    <property type="nucleotide sequence ID" value="NZ_CP101620.1"/>
</dbReference>
<dbReference type="Proteomes" id="UP001060112">
    <property type="component" value="Chromosome"/>
</dbReference>
<evidence type="ECO:0000256" key="2">
    <source>
        <dbReference type="ARBA" id="ARBA00022448"/>
    </source>
</evidence>
<feature type="transmembrane region" description="Helical" evidence="9">
    <location>
        <begin position="143"/>
        <end position="161"/>
    </location>
</feature>
<organism evidence="11 12">
    <name type="scientific">Allocoprobacillus halotolerans</name>
    <dbReference type="NCBI Taxonomy" id="2944914"/>
    <lineage>
        <taxon>Bacteria</taxon>
        <taxon>Bacillati</taxon>
        <taxon>Bacillota</taxon>
        <taxon>Erysipelotrichia</taxon>
        <taxon>Erysipelotrichales</taxon>
        <taxon>Erysipelotrichaceae</taxon>
        <taxon>Allocoprobacillus</taxon>
    </lineage>
</organism>
<dbReference type="Pfam" id="PF02378">
    <property type="entry name" value="PTS_EIIC"/>
    <property type="match status" value="1"/>
</dbReference>
<dbReference type="NCBIfam" id="TIGR00410">
    <property type="entry name" value="lacE"/>
    <property type="match status" value="1"/>
</dbReference>
<feature type="transmembrane region" description="Helical" evidence="9">
    <location>
        <begin position="252"/>
        <end position="273"/>
    </location>
</feature>
<feature type="transmembrane region" description="Helical" evidence="9">
    <location>
        <begin position="103"/>
        <end position="123"/>
    </location>
</feature>
<dbReference type="InterPro" id="IPR004501">
    <property type="entry name" value="PTS_EIIC_3"/>
</dbReference>
<comment type="function">
    <text evidence="8">The phosphoenolpyruvate-dependent sugar phosphotransferase system (PTS), a major carbohydrate active -transport system, catalyzes the phosphorylation of incoming sugar substrates concomitant with their translocation across the cell membrane.</text>
</comment>
<gene>
    <name evidence="11" type="ORF">NMU03_09700</name>
</gene>
<dbReference type="PANTHER" id="PTHR33989">
    <property type="match status" value="1"/>
</dbReference>
<evidence type="ECO:0000256" key="4">
    <source>
        <dbReference type="ARBA" id="ARBA00022597"/>
    </source>
</evidence>
<keyword evidence="12" id="KW-1185">Reference proteome</keyword>
<keyword evidence="4 8" id="KW-0762">Sugar transport</keyword>
<feature type="transmembrane region" description="Helical" evidence="9">
    <location>
        <begin position="76"/>
        <end position="96"/>
    </location>
</feature>
<reference evidence="11" key="1">
    <citation type="submission" date="2022-07" db="EMBL/GenBank/DDBJ databases">
        <title>Faecal culturing of patients with breast cancer.</title>
        <authorList>
            <person name="Teng N.M.Y."/>
            <person name="Kiu R."/>
            <person name="Evans R."/>
            <person name="Baker D.J."/>
            <person name="Zenner C."/>
            <person name="Robinson S.D."/>
            <person name="Hall L.J."/>
        </authorList>
    </citation>
    <scope>NUCLEOTIDE SEQUENCE</scope>
    <source>
        <strain evidence="11">LH1062</strain>
    </source>
</reference>
<feature type="transmembrane region" description="Helical" evidence="9">
    <location>
        <begin position="182"/>
        <end position="201"/>
    </location>
</feature>
<dbReference type="PROSITE" id="PS51105">
    <property type="entry name" value="PTS_EIIC_TYPE_3"/>
    <property type="match status" value="1"/>
</dbReference>
<dbReference type="EMBL" id="CP101620">
    <property type="protein sequence ID" value="UTY37978.1"/>
    <property type="molecule type" value="Genomic_DNA"/>
</dbReference>
<comment type="subcellular location">
    <subcellularLocation>
        <location evidence="1">Cell membrane</location>
        <topology evidence="1">Multi-pass membrane protein</topology>
    </subcellularLocation>
</comment>
<evidence type="ECO:0000256" key="5">
    <source>
        <dbReference type="ARBA" id="ARBA00022692"/>
    </source>
</evidence>
<accession>A0ABY5I1M7</accession>
<dbReference type="InterPro" id="IPR003352">
    <property type="entry name" value="PTS_EIIC"/>
</dbReference>
<dbReference type="InterPro" id="IPR004796">
    <property type="entry name" value="PTS_IIC_cello"/>
</dbReference>
<sequence>MNFFNKLQTGLEKVVGPFATMVANSKYIKALTEGFMYTMPITLGVAFIAVLSNLPIDPWVDFLNSIGLYTIGQEVVSLTLSLLAIYVVGAIGYCFTRNEGEQGIIGAVMSTAAFIILMPIQTFTNEAGSSVSTLATSYMGSDGIFLALILGLFIPRLYCFLMSKNLKLKLPDSVPPMVAQSLAPTFVAMIIFTFVFALKYVCTLTPYGNVFNVVSTLIGKPISYFGASPISLIIVFSLMNLIWFFGIHPNAILMPYMPVLMMASMANTEAFLAGKAMPYLVFGIIGTCVQIGGAGNTLGLCIATLFAKSEKYKAMRKLVIPANIFNINEPIIFGFPIMLNPLYVIPMVFSPAVSGLVAWALIGVFPISFNPTISMPWVTPGFITTFFQGGVFLLLLWLISLAIHFVMYLPFFLIDDNNALKQEQKMKAE</sequence>
<evidence type="ECO:0000313" key="11">
    <source>
        <dbReference type="EMBL" id="UTY37978.1"/>
    </source>
</evidence>
<keyword evidence="5 9" id="KW-0812">Transmembrane</keyword>
<evidence type="ECO:0000259" key="10">
    <source>
        <dbReference type="PROSITE" id="PS51105"/>
    </source>
</evidence>
<feature type="transmembrane region" description="Helical" evidence="9">
    <location>
        <begin position="342"/>
        <end position="369"/>
    </location>
</feature>
<evidence type="ECO:0000256" key="1">
    <source>
        <dbReference type="ARBA" id="ARBA00004651"/>
    </source>
</evidence>
<feature type="domain" description="PTS EIIC type-3" evidence="10">
    <location>
        <begin position="11"/>
        <end position="411"/>
    </location>
</feature>
<feature type="transmembrane region" description="Helical" evidence="9">
    <location>
        <begin position="279"/>
        <end position="307"/>
    </location>
</feature>
<keyword evidence="2 8" id="KW-0813">Transport</keyword>
<keyword evidence="3 8" id="KW-1003">Cell membrane</keyword>
<dbReference type="PIRSF" id="PIRSF006351">
    <property type="entry name" value="PTS_EIIC-Cellobiose"/>
    <property type="match status" value="1"/>
</dbReference>
<evidence type="ECO:0000313" key="12">
    <source>
        <dbReference type="Proteomes" id="UP001060112"/>
    </source>
</evidence>
<keyword evidence="6 9" id="KW-1133">Transmembrane helix</keyword>
<keyword evidence="7 8" id="KW-0472">Membrane</keyword>